<dbReference type="VEuPathDB" id="FungiDB:yc1106_02981"/>
<protein>
    <submittedName>
        <fullName evidence="2">Uncharacterized protein</fullName>
    </submittedName>
</protein>
<dbReference type="Proteomes" id="UP001056012">
    <property type="component" value="Chromosome 2"/>
</dbReference>
<feature type="compositionally biased region" description="Basic and acidic residues" evidence="1">
    <location>
        <begin position="217"/>
        <end position="248"/>
    </location>
</feature>
<organism evidence="2 3">
    <name type="scientific">Curvularia clavata</name>
    <dbReference type="NCBI Taxonomy" id="95742"/>
    <lineage>
        <taxon>Eukaryota</taxon>
        <taxon>Fungi</taxon>
        <taxon>Dikarya</taxon>
        <taxon>Ascomycota</taxon>
        <taxon>Pezizomycotina</taxon>
        <taxon>Dothideomycetes</taxon>
        <taxon>Pleosporomycetidae</taxon>
        <taxon>Pleosporales</taxon>
        <taxon>Pleosporineae</taxon>
        <taxon>Pleosporaceae</taxon>
        <taxon>Curvularia</taxon>
    </lineage>
</organism>
<name>A0A9Q8Z4T5_CURCL</name>
<feature type="region of interest" description="Disordered" evidence="1">
    <location>
        <begin position="217"/>
        <end position="258"/>
    </location>
</feature>
<feature type="compositionally biased region" description="Polar residues" evidence="1">
    <location>
        <begin position="249"/>
        <end position="258"/>
    </location>
</feature>
<gene>
    <name evidence="2" type="ORF">yc1106_02981</name>
</gene>
<evidence type="ECO:0000256" key="1">
    <source>
        <dbReference type="SAM" id="MobiDB-lite"/>
    </source>
</evidence>
<dbReference type="EMBL" id="CP089275">
    <property type="protein sequence ID" value="USP75707.1"/>
    <property type="molecule type" value="Genomic_DNA"/>
</dbReference>
<proteinExistence type="predicted"/>
<feature type="region of interest" description="Disordered" evidence="1">
    <location>
        <begin position="170"/>
        <end position="189"/>
    </location>
</feature>
<dbReference type="OrthoDB" id="3762642at2759"/>
<evidence type="ECO:0000313" key="3">
    <source>
        <dbReference type="Proteomes" id="UP001056012"/>
    </source>
</evidence>
<reference evidence="2" key="1">
    <citation type="submission" date="2021-12" db="EMBL/GenBank/DDBJ databases">
        <title>Curvularia clavata genome.</title>
        <authorList>
            <person name="Cao Y."/>
        </authorList>
    </citation>
    <scope>NUCLEOTIDE SEQUENCE</scope>
    <source>
        <strain evidence="2">Yc1106</strain>
    </source>
</reference>
<keyword evidence="3" id="KW-1185">Reference proteome</keyword>
<dbReference type="AlphaFoldDB" id="A0A9Q8Z4T5"/>
<accession>A0A9Q8Z4T5</accession>
<evidence type="ECO:0000313" key="2">
    <source>
        <dbReference type="EMBL" id="USP75707.1"/>
    </source>
</evidence>
<sequence length="258" mass="29945">MWLEEMTLLEQGINANAKGRIFDLEKKTDGEYSDIRSKKKMEDLIKGTSQEKKYKNLDAASQARVAVLNLRQTIGAFKYMQDEKVAKIFADQKNRMGAIIGYIDKELHKTPRIYYPPGRDAYSARPCVDQGLEQRWDKYMDGVFELAKKGATDYKELHLDNLNAAWNSQSKKDEYKENDKDDKATKERKEVLKQSHKEILGLIDKCQKEWNKVKDWKKLEHWSEDNKTDDGSENEESNKQPADGDKTSQPENKGTNNR</sequence>